<evidence type="ECO:0000313" key="2">
    <source>
        <dbReference type="EMBL" id="MCI27480.1"/>
    </source>
</evidence>
<name>A0A392QV78_9FABA</name>
<evidence type="ECO:0000313" key="3">
    <source>
        <dbReference type="Proteomes" id="UP000265520"/>
    </source>
</evidence>
<organism evidence="2 3">
    <name type="scientific">Trifolium medium</name>
    <dbReference type="NCBI Taxonomy" id="97028"/>
    <lineage>
        <taxon>Eukaryota</taxon>
        <taxon>Viridiplantae</taxon>
        <taxon>Streptophyta</taxon>
        <taxon>Embryophyta</taxon>
        <taxon>Tracheophyta</taxon>
        <taxon>Spermatophyta</taxon>
        <taxon>Magnoliopsida</taxon>
        <taxon>eudicotyledons</taxon>
        <taxon>Gunneridae</taxon>
        <taxon>Pentapetalae</taxon>
        <taxon>rosids</taxon>
        <taxon>fabids</taxon>
        <taxon>Fabales</taxon>
        <taxon>Fabaceae</taxon>
        <taxon>Papilionoideae</taxon>
        <taxon>50 kb inversion clade</taxon>
        <taxon>NPAAA clade</taxon>
        <taxon>Hologalegina</taxon>
        <taxon>IRL clade</taxon>
        <taxon>Trifolieae</taxon>
        <taxon>Trifolium</taxon>
    </lineage>
</organism>
<comment type="caution">
    <text evidence="2">The sequence shown here is derived from an EMBL/GenBank/DDBJ whole genome shotgun (WGS) entry which is preliminary data.</text>
</comment>
<proteinExistence type="predicted"/>
<feature type="compositionally biased region" description="Basic and acidic residues" evidence="1">
    <location>
        <begin position="105"/>
        <end position="120"/>
    </location>
</feature>
<keyword evidence="3" id="KW-1185">Reference proteome</keyword>
<sequence length="120" mass="12790">MGGVLVQIDEGSLVVETGPAQCERGGLACSLDNAGCELEGRGAISTNNDGGPIALRTRKGDLFFAGPNSPSPSKTICLAKSMGVEEEDNQSKEVESIESFDEQQDLDRREEINQCKEKGE</sequence>
<protein>
    <submittedName>
        <fullName evidence="2">Uncharacterized protein</fullName>
    </submittedName>
</protein>
<evidence type="ECO:0000256" key="1">
    <source>
        <dbReference type="SAM" id="MobiDB-lite"/>
    </source>
</evidence>
<dbReference type="EMBL" id="LXQA010159533">
    <property type="protein sequence ID" value="MCI27480.1"/>
    <property type="molecule type" value="Genomic_DNA"/>
</dbReference>
<dbReference type="AlphaFoldDB" id="A0A392QV78"/>
<feature type="non-terminal residue" evidence="2">
    <location>
        <position position="120"/>
    </location>
</feature>
<dbReference type="Proteomes" id="UP000265520">
    <property type="component" value="Unassembled WGS sequence"/>
</dbReference>
<accession>A0A392QV78</accession>
<reference evidence="2 3" key="1">
    <citation type="journal article" date="2018" name="Front. Plant Sci.">
        <title>Red Clover (Trifolium pratense) and Zigzag Clover (T. medium) - A Picture of Genomic Similarities and Differences.</title>
        <authorList>
            <person name="Dluhosova J."/>
            <person name="Istvanek J."/>
            <person name="Nedelnik J."/>
            <person name="Repkova J."/>
        </authorList>
    </citation>
    <scope>NUCLEOTIDE SEQUENCE [LARGE SCALE GENOMIC DNA]</scope>
    <source>
        <strain evidence="3">cv. 10/8</strain>
        <tissue evidence="2">Leaf</tissue>
    </source>
</reference>
<feature type="region of interest" description="Disordered" evidence="1">
    <location>
        <begin position="82"/>
        <end position="120"/>
    </location>
</feature>